<gene>
    <name evidence="6" type="ORF">Krac_0145</name>
</gene>
<dbReference type="Pfam" id="PF02782">
    <property type="entry name" value="FGGY_C"/>
    <property type="match status" value="1"/>
</dbReference>
<evidence type="ECO:0000256" key="3">
    <source>
        <dbReference type="ARBA" id="ARBA00022777"/>
    </source>
</evidence>
<dbReference type="SUPFAM" id="SSF53067">
    <property type="entry name" value="Actin-like ATPase domain"/>
    <property type="match status" value="2"/>
</dbReference>
<dbReference type="EMBL" id="ADVG01000005">
    <property type="protein sequence ID" value="EFH79666.1"/>
    <property type="molecule type" value="Genomic_DNA"/>
</dbReference>
<evidence type="ECO:0000313" key="7">
    <source>
        <dbReference type="Proteomes" id="UP000004508"/>
    </source>
</evidence>
<dbReference type="AlphaFoldDB" id="D6U705"/>
<comment type="similarity">
    <text evidence="1">Belongs to the FGGY kinase family.</text>
</comment>
<dbReference type="InterPro" id="IPR050406">
    <property type="entry name" value="FGGY_Carb_Kinase"/>
</dbReference>
<keyword evidence="3 6" id="KW-0418">Kinase</keyword>
<evidence type="ECO:0000256" key="1">
    <source>
        <dbReference type="ARBA" id="ARBA00009156"/>
    </source>
</evidence>
<dbReference type="PIRSF" id="PIRSF000538">
    <property type="entry name" value="GlpK"/>
    <property type="match status" value="1"/>
</dbReference>
<sequence>MADQPYILALDIGTSSTRALLYDAHGTAVPGVQAQFTYQLTTSHEGEASVDADFLLALVARTIDEVLRAAGTRVNGIAAVATSAFWHTLVPLDAAGCPLLPLLTWEDTRPRQAAIELRLQLDEASTHRRTGTRLHACYWPAKIRWLASAYPEIAERTARYVSFSEYLHERFLGRAVCSLSMASGTGLLNTRTGTWDSEMLAHLHLSPVHLPTPGDLPDTLRGLTPEFAERWPVLDHVPWFPAIGDGAAANLGSNCADPSTWAVTMGTSSAMRVVVPPEQVEPEQGLWLYYVDQKRALLGGALSEGGNMLSWLQNTLKIQDLTELDQQLTGMEPAAHGLTILPKLAGERSPGWHSYAAMAISGITLHTTPAEIARASLEAVIFQIGEIHDQLVHALRAQVTQPRLIANGGALLKSTLLSQLLADTLNRPLELSESSEASARGAALLALETLQILPDMTQLVPETIRTVQPDPVRHTIYTKARERQQAFYNVLFSSIMSE</sequence>
<feature type="domain" description="Carbohydrate kinase FGGY N-terminal" evidence="4">
    <location>
        <begin position="6"/>
        <end position="252"/>
    </location>
</feature>
<dbReference type="PANTHER" id="PTHR43095:SF2">
    <property type="entry name" value="GLUCONOKINASE"/>
    <property type="match status" value="1"/>
</dbReference>
<dbReference type="GO" id="GO:0016301">
    <property type="term" value="F:kinase activity"/>
    <property type="evidence" value="ECO:0007669"/>
    <property type="project" value="UniProtKB-KW"/>
</dbReference>
<proteinExistence type="inferred from homology"/>
<dbReference type="InParanoid" id="D6U705"/>
<dbReference type="eggNOG" id="COG1070">
    <property type="taxonomic scope" value="Bacteria"/>
</dbReference>
<evidence type="ECO:0000259" key="5">
    <source>
        <dbReference type="Pfam" id="PF02782"/>
    </source>
</evidence>
<keyword evidence="2" id="KW-0808">Transferase</keyword>
<dbReference type="CDD" id="cd07770">
    <property type="entry name" value="ASKHA_NBD_FGGY_GntK"/>
    <property type="match status" value="1"/>
</dbReference>
<organism evidence="6 7">
    <name type="scientific">Ktedonobacter racemifer DSM 44963</name>
    <dbReference type="NCBI Taxonomy" id="485913"/>
    <lineage>
        <taxon>Bacteria</taxon>
        <taxon>Bacillati</taxon>
        <taxon>Chloroflexota</taxon>
        <taxon>Ktedonobacteria</taxon>
        <taxon>Ktedonobacterales</taxon>
        <taxon>Ktedonobacteraceae</taxon>
        <taxon>Ktedonobacter</taxon>
    </lineage>
</organism>
<dbReference type="PANTHER" id="PTHR43095">
    <property type="entry name" value="SUGAR KINASE"/>
    <property type="match status" value="1"/>
</dbReference>
<dbReference type="InterPro" id="IPR000577">
    <property type="entry name" value="Carb_kinase_FGGY"/>
</dbReference>
<dbReference type="RefSeq" id="WP_007921657.1">
    <property type="nucleotide sequence ID" value="NZ_ADVG01000005.1"/>
</dbReference>
<evidence type="ECO:0000313" key="6">
    <source>
        <dbReference type="EMBL" id="EFH79666.1"/>
    </source>
</evidence>
<dbReference type="Gene3D" id="3.30.420.40">
    <property type="match status" value="2"/>
</dbReference>
<dbReference type="Pfam" id="PF00370">
    <property type="entry name" value="FGGY_N"/>
    <property type="match status" value="1"/>
</dbReference>
<dbReference type="GO" id="GO:0005975">
    <property type="term" value="P:carbohydrate metabolic process"/>
    <property type="evidence" value="ECO:0007669"/>
    <property type="project" value="InterPro"/>
</dbReference>
<dbReference type="InterPro" id="IPR043129">
    <property type="entry name" value="ATPase_NBD"/>
</dbReference>
<name>D6U705_KTERA</name>
<dbReference type="STRING" id="485913.Krac_0145"/>
<protein>
    <submittedName>
        <fullName evidence="6">Carbohydrate kinase, FGGY</fullName>
    </submittedName>
</protein>
<dbReference type="InterPro" id="IPR018484">
    <property type="entry name" value="FGGY_N"/>
</dbReference>
<accession>D6U705</accession>
<feature type="domain" description="Carbohydrate kinase FGGY C-terminal" evidence="5">
    <location>
        <begin position="262"/>
        <end position="447"/>
    </location>
</feature>
<dbReference type="Proteomes" id="UP000004508">
    <property type="component" value="Unassembled WGS sequence"/>
</dbReference>
<keyword evidence="7" id="KW-1185">Reference proteome</keyword>
<reference evidence="6 7" key="1">
    <citation type="journal article" date="2011" name="Stand. Genomic Sci.">
        <title>Non-contiguous finished genome sequence and contextual data of the filamentous soil bacterium Ktedonobacter racemifer type strain (SOSP1-21).</title>
        <authorList>
            <person name="Chang Y.J."/>
            <person name="Land M."/>
            <person name="Hauser L."/>
            <person name="Chertkov O."/>
            <person name="Del Rio T.G."/>
            <person name="Nolan M."/>
            <person name="Copeland A."/>
            <person name="Tice H."/>
            <person name="Cheng J.F."/>
            <person name="Lucas S."/>
            <person name="Han C."/>
            <person name="Goodwin L."/>
            <person name="Pitluck S."/>
            <person name="Ivanova N."/>
            <person name="Ovchinikova G."/>
            <person name="Pati A."/>
            <person name="Chen A."/>
            <person name="Palaniappan K."/>
            <person name="Mavromatis K."/>
            <person name="Liolios K."/>
            <person name="Brettin T."/>
            <person name="Fiebig A."/>
            <person name="Rohde M."/>
            <person name="Abt B."/>
            <person name="Goker M."/>
            <person name="Detter J.C."/>
            <person name="Woyke T."/>
            <person name="Bristow J."/>
            <person name="Eisen J.A."/>
            <person name="Markowitz V."/>
            <person name="Hugenholtz P."/>
            <person name="Kyrpides N.C."/>
            <person name="Klenk H.P."/>
            <person name="Lapidus A."/>
        </authorList>
    </citation>
    <scope>NUCLEOTIDE SEQUENCE [LARGE SCALE GENOMIC DNA]</scope>
    <source>
        <strain evidence="7">DSM 44963</strain>
    </source>
</reference>
<dbReference type="InterPro" id="IPR018485">
    <property type="entry name" value="FGGY_C"/>
</dbReference>
<evidence type="ECO:0000259" key="4">
    <source>
        <dbReference type="Pfam" id="PF00370"/>
    </source>
</evidence>
<evidence type="ECO:0000256" key="2">
    <source>
        <dbReference type="ARBA" id="ARBA00022679"/>
    </source>
</evidence>
<comment type="caution">
    <text evidence="6">The sequence shown here is derived from an EMBL/GenBank/DDBJ whole genome shotgun (WGS) entry which is preliminary data.</text>
</comment>
<dbReference type="OrthoDB" id="9782710at2"/>